<accession>A0A9W9J8R5</accession>
<evidence type="ECO:0000256" key="1">
    <source>
        <dbReference type="ARBA" id="ARBA00022801"/>
    </source>
</evidence>
<dbReference type="EMBL" id="JAPQKR010000016">
    <property type="protein sequence ID" value="KAJ5191331.1"/>
    <property type="molecule type" value="Genomic_DNA"/>
</dbReference>
<comment type="caution">
    <text evidence="3">The sequence shown here is derived from an EMBL/GenBank/DDBJ whole genome shotgun (WGS) entry which is preliminary data.</text>
</comment>
<dbReference type="Proteomes" id="UP001150904">
    <property type="component" value="Unassembled WGS sequence"/>
</dbReference>
<evidence type="ECO:0000313" key="4">
    <source>
        <dbReference type="Proteomes" id="UP001150904"/>
    </source>
</evidence>
<dbReference type="PROSITE" id="PS50263">
    <property type="entry name" value="CN_HYDROLASE"/>
    <property type="match status" value="1"/>
</dbReference>
<dbReference type="GO" id="GO:0016811">
    <property type="term" value="F:hydrolase activity, acting on carbon-nitrogen (but not peptide) bonds, in linear amides"/>
    <property type="evidence" value="ECO:0007669"/>
    <property type="project" value="TreeGrafter"/>
</dbReference>
<organism evidence="3 4">
    <name type="scientific">Penicillium cinerascens</name>
    <dbReference type="NCBI Taxonomy" id="70096"/>
    <lineage>
        <taxon>Eukaryota</taxon>
        <taxon>Fungi</taxon>
        <taxon>Dikarya</taxon>
        <taxon>Ascomycota</taxon>
        <taxon>Pezizomycotina</taxon>
        <taxon>Eurotiomycetes</taxon>
        <taxon>Eurotiomycetidae</taxon>
        <taxon>Eurotiales</taxon>
        <taxon>Aspergillaceae</taxon>
        <taxon>Penicillium</taxon>
    </lineage>
</organism>
<dbReference type="InterPro" id="IPR036526">
    <property type="entry name" value="C-N_Hydrolase_sf"/>
</dbReference>
<feature type="domain" description="CN hydrolase" evidence="2">
    <location>
        <begin position="4"/>
        <end position="259"/>
    </location>
</feature>
<dbReference type="Gene3D" id="3.60.110.10">
    <property type="entry name" value="Carbon-nitrogen hydrolase"/>
    <property type="match status" value="1"/>
</dbReference>
<dbReference type="OrthoDB" id="412018at2759"/>
<dbReference type="PANTHER" id="PTHR43674">
    <property type="entry name" value="NITRILASE C965.09-RELATED"/>
    <property type="match status" value="1"/>
</dbReference>
<dbReference type="InterPro" id="IPR050345">
    <property type="entry name" value="Aliph_Amidase/BUP"/>
</dbReference>
<dbReference type="InterPro" id="IPR003010">
    <property type="entry name" value="C-N_Hydrolase"/>
</dbReference>
<evidence type="ECO:0000313" key="3">
    <source>
        <dbReference type="EMBL" id="KAJ5191331.1"/>
    </source>
</evidence>
<protein>
    <recommendedName>
        <fullName evidence="2">CN hydrolase domain-containing protein</fullName>
    </recommendedName>
</protein>
<dbReference type="Pfam" id="PF00795">
    <property type="entry name" value="CN_hydrolase"/>
    <property type="match status" value="1"/>
</dbReference>
<dbReference type="AlphaFoldDB" id="A0A9W9J8R5"/>
<proteinExistence type="predicted"/>
<keyword evidence="4" id="KW-1185">Reference proteome</keyword>
<dbReference type="CDD" id="cd07197">
    <property type="entry name" value="nitrilase"/>
    <property type="match status" value="1"/>
</dbReference>
<reference evidence="3" key="1">
    <citation type="submission" date="2022-12" db="EMBL/GenBank/DDBJ databases">
        <authorList>
            <person name="Petersen C."/>
        </authorList>
    </citation>
    <scope>NUCLEOTIDE SEQUENCE</scope>
    <source>
        <strain evidence="3">IBT 15544</strain>
    </source>
</reference>
<name>A0A9W9J8R5_9EURO</name>
<keyword evidence="1" id="KW-0378">Hydrolase</keyword>
<dbReference type="SUPFAM" id="SSF56317">
    <property type="entry name" value="Carbon-nitrogen hydrolase"/>
    <property type="match status" value="1"/>
</dbReference>
<dbReference type="GeneID" id="83184673"/>
<evidence type="ECO:0000259" key="2">
    <source>
        <dbReference type="PROSITE" id="PS50263"/>
    </source>
</evidence>
<gene>
    <name evidence="3" type="ORF">N7498_010316</name>
</gene>
<sequence length="284" mass="31801">MKTCKIAVIQLHPKENEIESNHQRALKFIKEAADSGAQLAVLPEYHLADFFPSHDLSIRQRCANWQKYLDAYCAIAKELNICVVPGSLGELHDDNTIVNAAYFIDNTGAICGKYEKKNLWHSERGYVKGSKNETRHIAFDTPLGKVGLLICWDLAFPEAFRELIVQGAKMVIVPAFWKYSDAGEVGMKRNPKSEGDFVDAAVVSRAFENTAAVVFCNVAGPPEEGYAGLSQVAMPFLGRVERFENSEEGMRIVSVDMDVLEEAEAAYKIREDIATSEWHYGYRQ</sequence>
<dbReference type="RefSeq" id="XP_058304271.1">
    <property type="nucleotide sequence ID" value="XM_058457372.1"/>
</dbReference>
<reference evidence="3" key="2">
    <citation type="journal article" date="2023" name="IMA Fungus">
        <title>Comparative genomic study of the Penicillium genus elucidates a diverse pangenome and 15 lateral gene transfer events.</title>
        <authorList>
            <person name="Petersen C."/>
            <person name="Sorensen T."/>
            <person name="Nielsen M.R."/>
            <person name="Sondergaard T.E."/>
            <person name="Sorensen J.L."/>
            <person name="Fitzpatrick D.A."/>
            <person name="Frisvad J.C."/>
            <person name="Nielsen K.L."/>
        </authorList>
    </citation>
    <scope>NUCLEOTIDE SEQUENCE</scope>
    <source>
        <strain evidence="3">IBT 15544</strain>
    </source>
</reference>
<dbReference type="PANTHER" id="PTHR43674:SF16">
    <property type="entry name" value="CARBON-NITROGEN FAMILY, PUTATIVE (AFU_ORTHOLOGUE AFUA_5G02350)-RELATED"/>
    <property type="match status" value="1"/>
</dbReference>